<dbReference type="Proteomes" id="UP001205603">
    <property type="component" value="Unassembled WGS sequence"/>
</dbReference>
<dbReference type="InterPro" id="IPR036986">
    <property type="entry name" value="S4_RNA-bd_sf"/>
</dbReference>
<dbReference type="PANTHER" id="PTHR47683">
    <property type="entry name" value="PSEUDOURIDINE SYNTHASE FAMILY PROTEIN-RELATED"/>
    <property type="match status" value="1"/>
</dbReference>
<dbReference type="SUPFAM" id="SSF55174">
    <property type="entry name" value="Alpha-L RNA-binding motif"/>
    <property type="match status" value="1"/>
</dbReference>
<keyword evidence="5" id="KW-1185">Reference proteome</keyword>
<evidence type="ECO:0000313" key="4">
    <source>
        <dbReference type="EMBL" id="MCP9613067.1"/>
    </source>
</evidence>
<dbReference type="PROSITE" id="PS50889">
    <property type="entry name" value="S4"/>
    <property type="match status" value="1"/>
</dbReference>
<accession>A0ABT1MKA4</accession>
<proteinExistence type="predicted"/>
<evidence type="ECO:0000313" key="5">
    <source>
        <dbReference type="Proteomes" id="UP001205603"/>
    </source>
</evidence>
<dbReference type="EMBL" id="JANDHW010000021">
    <property type="protein sequence ID" value="MCP9613067.1"/>
    <property type="molecule type" value="Genomic_DNA"/>
</dbReference>
<keyword evidence="1" id="KW-0694">RNA-binding</keyword>
<dbReference type="InterPro" id="IPR002942">
    <property type="entry name" value="S4_RNA-bd"/>
</dbReference>
<evidence type="ECO:0000256" key="2">
    <source>
        <dbReference type="SAM" id="MobiDB-lite"/>
    </source>
</evidence>
<dbReference type="PANTHER" id="PTHR47683:SF2">
    <property type="entry name" value="RNA-BINDING S4 DOMAIN-CONTAINING PROTEIN"/>
    <property type="match status" value="1"/>
</dbReference>
<organism evidence="4 5">
    <name type="scientific">Coprobacter tertius</name>
    <dbReference type="NCBI Taxonomy" id="2944915"/>
    <lineage>
        <taxon>Bacteria</taxon>
        <taxon>Pseudomonadati</taxon>
        <taxon>Bacteroidota</taxon>
        <taxon>Bacteroidia</taxon>
        <taxon>Bacteroidales</taxon>
        <taxon>Barnesiellaceae</taxon>
        <taxon>Coprobacter</taxon>
    </lineage>
</organism>
<protein>
    <submittedName>
        <fullName evidence="4">S4 domain-containing protein</fullName>
    </submittedName>
</protein>
<evidence type="ECO:0000256" key="1">
    <source>
        <dbReference type="PROSITE-ProRule" id="PRU00182"/>
    </source>
</evidence>
<dbReference type="Gene3D" id="3.10.290.10">
    <property type="entry name" value="RNA-binding S4 domain"/>
    <property type="match status" value="1"/>
</dbReference>
<feature type="compositionally biased region" description="Basic and acidic residues" evidence="2">
    <location>
        <begin position="75"/>
        <end position="108"/>
    </location>
</feature>
<dbReference type="SMART" id="SM00363">
    <property type="entry name" value="S4"/>
    <property type="match status" value="1"/>
</dbReference>
<comment type="caution">
    <text evidence="4">The sequence shown here is derived from an EMBL/GenBank/DDBJ whole genome shotgun (WGS) entry which is preliminary data.</text>
</comment>
<name>A0ABT1MKA4_9BACT</name>
<feature type="domain" description="RNA-binding S4" evidence="3">
    <location>
        <begin position="11"/>
        <end position="73"/>
    </location>
</feature>
<dbReference type="RefSeq" id="WP_255028454.1">
    <property type="nucleotide sequence ID" value="NZ_JANDHW010000021.1"/>
</dbReference>
<evidence type="ECO:0000259" key="3">
    <source>
        <dbReference type="SMART" id="SM00363"/>
    </source>
</evidence>
<reference evidence="4 5" key="1">
    <citation type="submission" date="2022-07" db="EMBL/GenBank/DDBJ databases">
        <title>Fecal culturing of patients with breast cancer.</title>
        <authorList>
            <person name="Teng N.M.Y."/>
            <person name="Kiu R."/>
            <person name="Evans R."/>
            <person name="Baker D.J."/>
            <person name="Zenner C."/>
            <person name="Robinson S.D."/>
            <person name="Hall L.J."/>
        </authorList>
    </citation>
    <scope>NUCLEOTIDE SEQUENCE [LARGE SCALE GENOMIC DNA]</scope>
    <source>
        <strain evidence="4 5">LH1063</strain>
    </source>
</reference>
<dbReference type="CDD" id="cd00165">
    <property type="entry name" value="S4"/>
    <property type="match status" value="1"/>
</dbReference>
<feature type="compositionally biased region" description="Basic and acidic residues" evidence="2">
    <location>
        <begin position="131"/>
        <end position="143"/>
    </location>
</feature>
<dbReference type="Pfam" id="PF01479">
    <property type="entry name" value="S4"/>
    <property type="match status" value="1"/>
</dbReference>
<gene>
    <name evidence="4" type="ORF">NMU02_13290</name>
</gene>
<sequence>MGKQIKDKDTVRINKYIADTGFCSRREADQLIIDERVTINGILANPGDRVKMTDKVKIDGEILKLRVVLPVKEEKKPAKKDFVPKSQREKIDYRARERKNGTRGGERNKRAKVITSTLGDKPSSPIAGTSKGKDKKGLSDRKK</sequence>
<feature type="region of interest" description="Disordered" evidence="2">
    <location>
        <begin position="75"/>
        <end position="143"/>
    </location>
</feature>
<dbReference type="InterPro" id="IPR050343">
    <property type="entry name" value="RsuA_PseudoU_synthase"/>
</dbReference>